<dbReference type="InterPro" id="IPR036426">
    <property type="entry name" value="Bulb-type_lectin_dom_sf"/>
</dbReference>
<keyword evidence="14 21" id="KW-0675">Receptor</keyword>
<dbReference type="GO" id="GO:0005886">
    <property type="term" value="C:plasma membrane"/>
    <property type="evidence" value="ECO:0007669"/>
    <property type="project" value="UniProtKB-SubCell"/>
</dbReference>
<evidence type="ECO:0000256" key="1">
    <source>
        <dbReference type="ARBA" id="ARBA00004167"/>
    </source>
</evidence>
<dbReference type="Pfam" id="PF07714">
    <property type="entry name" value="PK_Tyr_Ser-Thr"/>
    <property type="match status" value="1"/>
</dbReference>
<evidence type="ECO:0000259" key="20">
    <source>
        <dbReference type="PROSITE" id="PS50948"/>
    </source>
</evidence>
<dbReference type="SUPFAM" id="SSF51110">
    <property type="entry name" value="alpha-D-mannose-specific plant lectins"/>
    <property type="match status" value="1"/>
</dbReference>
<evidence type="ECO:0000256" key="15">
    <source>
        <dbReference type="ARBA" id="ARBA00023180"/>
    </source>
</evidence>
<name>A0A3S3QIN5_9MAGN</name>
<keyword evidence="5" id="KW-0808">Transferase</keyword>
<feature type="domain" description="Protein kinase" evidence="18">
    <location>
        <begin position="763"/>
        <end position="959"/>
    </location>
</feature>
<feature type="domain" description="Bulb-type lectin" evidence="19">
    <location>
        <begin position="30"/>
        <end position="153"/>
    </location>
</feature>
<keyword evidence="12 17" id="KW-0472">Membrane</keyword>
<evidence type="ECO:0000256" key="16">
    <source>
        <dbReference type="SAM" id="MobiDB-lite"/>
    </source>
</evidence>
<evidence type="ECO:0000256" key="17">
    <source>
        <dbReference type="SAM" id="Phobius"/>
    </source>
</evidence>
<evidence type="ECO:0000256" key="3">
    <source>
        <dbReference type="ARBA" id="ARBA00022475"/>
    </source>
</evidence>
<dbReference type="InterPro" id="IPR001480">
    <property type="entry name" value="Bulb-type_lectin_dom"/>
</dbReference>
<organism evidence="21 22">
    <name type="scientific">Cinnamomum micranthum f. kanehirae</name>
    <dbReference type="NCBI Taxonomy" id="337451"/>
    <lineage>
        <taxon>Eukaryota</taxon>
        <taxon>Viridiplantae</taxon>
        <taxon>Streptophyta</taxon>
        <taxon>Embryophyta</taxon>
        <taxon>Tracheophyta</taxon>
        <taxon>Spermatophyta</taxon>
        <taxon>Magnoliopsida</taxon>
        <taxon>Magnoliidae</taxon>
        <taxon>Laurales</taxon>
        <taxon>Lauraceae</taxon>
        <taxon>Cinnamomum</taxon>
    </lineage>
</organism>
<evidence type="ECO:0000256" key="12">
    <source>
        <dbReference type="ARBA" id="ARBA00023136"/>
    </source>
</evidence>
<dbReference type="PROSITE" id="PS50927">
    <property type="entry name" value="BULB_LECTIN"/>
    <property type="match status" value="1"/>
</dbReference>
<dbReference type="Pfam" id="PF11883">
    <property type="entry name" value="DUF3403"/>
    <property type="match status" value="1"/>
</dbReference>
<evidence type="ECO:0000256" key="6">
    <source>
        <dbReference type="ARBA" id="ARBA00022692"/>
    </source>
</evidence>
<dbReference type="SMART" id="SM00108">
    <property type="entry name" value="B_lectin"/>
    <property type="match status" value="1"/>
</dbReference>
<dbReference type="SUPFAM" id="SSF56112">
    <property type="entry name" value="Protein kinase-like (PK-like)"/>
    <property type="match status" value="1"/>
</dbReference>
<feature type="domain" description="Apple" evidence="20">
    <location>
        <begin position="341"/>
        <end position="425"/>
    </location>
</feature>
<dbReference type="InterPro" id="IPR003609">
    <property type="entry name" value="Pan_app"/>
</dbReference>
<evidence type="ECO:0000256" key="11">
    <source>
        <dbReference type="ARBA" id="ARBA00022989"/>
    </source>
</evidence>
<feature type="region of interest" description="Disordered" evidence="16">
    <location>
        <begin position="935"/>
        <end position="959"/>
    </location>
</feature>
<keyword evidence="15" id="KW-0325">Glycoprotein</keyword>
<dbReference type="GO" id="GO:0004674">
    <property type="term" value="F:protein serine/threonine kinase activity"/>
    <property type="evidence" value="ECO:0007669"/>
    <property type="project" value="UniProtKB-KW"/>
</dbReference>
<evidence type="ECO:0000256" key="4">
    <source>
        <dbReference type="ARBA" id="ARBA00022527"/>
    </source>
</evidence>
<dbReference type="CDD" id="cd00028">
    <property type="entry name" value="B_lectin"/>
    <property type="match status" value="1"/>
</dbReference>
<dbReference type="Gene3D" id="3.30.200.20">
    <property type="entry name" value="Phosphorylase Kinase, domain 1"/>
    <property type="match status" value="1"/>
</dbReference>
<evidence type="ECO:0000313" key="21">
    <source>
        <dbReference type="EMBL" id="RWR84998.1"/>
    </source>
</evidence>
<dbReference type="FunFam" id="3.30.200.20:FF:000330">
    <property type="entry name" value="G-type lectin S-receptor-like serine/threonine-protein kinase At4g03230"/>
    <property type="match status" value="1"/>
</dbReference>
<keyword evidence="7" id="KW-0732">Signal</keyword>
<dbReference type="PROSITE" id="PS50011">
    <property type="entry name" value="PROTEIN_KINASE_DOM"/>
    <property type="match status" value="1"/>
</dbReference>
<comment type="caution">
    <text evidence="21">The sequence shown here is derived from an EMBL/GenBank/DDBJ whole genome shotgun (WGS) entry which is preliminary data.</text>
</comment>
<dbReference type="Pfam" id="PF00954">
    <property type="entry name" value="S_locus_glycop"/>
    <property type="match status" value="1"/>
</dbReference>
<keyword evidence="8" id="KW-0547">Nucleotide-binding</keyword>
<dbReference type="Proteomes" id="UP000283530">
    <property type="component" value="Unassembled WGS sequence"/>
</dbReference>
<evidence type="ECO:0000259" key="19">
    <source>
        <dbReference type="PROSITE" id="PS50927"/>
    </source>
</evidence>
<evidence type="ECO:0000313" key="22">
    <source>
        <dbReference type="Proteomes" id="UP000283530"/>
    </source>
</evidence>
<keyword evidence="4" id="KW-0723">Serine/threonine-protein kinase</keyword>
<dbReference type="Gene3D" id="2.90.10.10">
    <property type="entry name" value="Bulb-type lectin domain"/>
    <property type="match status" value="1"/>
</dbReference>
<keyword evidence="9 21" id="KW-0418">Kinase</keyword>
<dbReference type="PANTHER" id="PTHR32444">
    <property type="entry name" value="BULB-TYPE LECTIN DOMAIN-CONTAINING PROTEIN"/>
    <property type="match status" value="1"/>
</dbReference>
<dbReference type="PROSITE" id="PS50948">
    <property type="entry name" value="PAN"/>
    <property type="match status" value="1"/>
</dbReference>
<keyword evidence="3" id="KW-1003">Cell membrane</keyword>
<dbReference type="InterPro" id="IPR000719">
    <property type="entry name" value="Prot_kinase_dom"/>
</dbReference>
<dbReference type="GO" id="GO:0048544">
    <property type="term" value="P:recognition of pollen"/>
    <property type="evidence" value="ECO:0007669"/>
    <property type="project" value="InterPro"/>
</dbReference>
<evidence type="ECO:0000256" key="10">
    <source>
        <dbReference type="ARBA" id="ARBA00022840"/>
    </source>
</evidence>
<dbReference type="PANTHER" id="PTHR32444:SF247">
    <property type="entry name" value="OS01G0958200 PROTEIN"/>
    <property type="match status" value="1"/>
</dbReference>
<sequence length="959" mass="107384">MSWSNSLIFAFITTTFFIFSFEFFLSSATIETMTPGQSLRHWQQLTSAGNEFALGFFSPGESKNLYVAIWYNKLPTETPTVVWVANRDRPLAGSNGVFAFLDDGNLAVLDGTQNSLWKTNVSTDATRLVAVLLDTGNLVLRDGGTTVWQSFDYPFDTLLPSMKIVVNPIMESKRLLTSRKKDDNLGSGRFSFGVDPRRQNQLFIWYDLNTPPKWESGVWNGSFFEEIPEVNKNFLFYFTKNSSGHEVYFMYSTSYAYTRLVMDASGQLQFWIWYEPAEQWRSVWSTWRGGCNYPWNCGANSICTSKNSPECSCLPGFTPASLANWSTWNWEDGCHRKGGKCGKEDKFWPLSNINMLYPPDGSPTSNSTEDCRAACLANCSCSAYAYQYLAQGRDSGCQIWVGDLWGFQDISWWYEPIDLLYLRIASSESRALCQTCGSITIPYPLSAEEVCGDLAYRSFYCDNSTNQLYFKSLDVSYEITSINPETKTFVIKPEVTSTCSQTTSLSQNIYLNNSQPFYITNKTTVLLFNCRNPQPLPLNCNSSSPCYKYIEDTTTSCLDSTKCCSYTSGGSPSTKHSVGVLNTTCSTYTSIVNVNLSPTISWQVGLEIGWEPSQEPECKVMDDCALWPNTKCKSDGSVEGRKRCICDVNFQWHPANEQCIAGDQSQLGNYNKNDENLNKKKPTLVIVILPVVIGSALLCTSIYCLWRMHITNKGNKENILNFSLSQLDGRDMLDVNKLGEHRKKGLDIPFIHFDTIVAATGNFSDSNKLGQGGFGPVYKGVVSEGKEIAVKRLSKSSGQGLEEFKNEVILIAKLQHRNLVRLLGYCIQGDEKMLLYEYMPNRSLDSFIFGCLIPISSQAWQLWNENKGLDLMDHSAKETCKKSEVLKCICIGLLCVQEDAIDRPTMSLVLAMLISETPTIPTPKRPAFVLRSLTKGSSSSNTQGSYSQNGMTISTIGGR</sequence>
<dbReference type="Pfam" id="PF01453">
    <property type="entry name" value="B_lectin"/>
    <property type="match status" value="1"/>
</dbReference>
<gene>
    <name evidence="21" type="ORF">CKAN_01383800</name>
</gene>
<evidence type="ECO:0000256" key="2">
    <source>
        <dbReference type="ARBA" id="ARBA00004236"/>
    </source>
</evidence>
<evidence type="ECO:0000256" key="13">
    <source>
        <dbReference type="ARBA" id="ARBA00023157"/>
    </source>
</evidence>
<keyword evidence="21" id="KW-0430">Lectin</keyword>
<reference evidence="21 22" key="1">
    <citation type="journal article" date="2019" name="Nat. Plants">
        <title>Stout camphor tree genome fills gaps in understanding of flowering plant genome evolution.</title>
        <authorList>
            <person name="Chaw S.M."/>
            <person name="Liu Y.C."/>
            <person name="Wu Y.W."/>
            <person name="Wang H.Y."/>
            <person name="Lin C.I."/>
            <person name="Wu C.S."/>
            <person name="Ke H.M."/>
            <person name="Chang L.Y."/>
            <person name="Hsu C.Y."/>
            <person name="Yang H.T."/>
            <person name="Sudianto E."/>
            <person name="Hsu M.H."/>
            <person name="Wu K.P."/>
            <person name="Wang L.N."/>
            <person name="Leebens-Mack J.H."/>
            <person name="Tsai I.J."/>
        </authorList>
    </citation>
    <scope>NUCLEOTIDE SEQUENCE [LARGE SCALE GENOMIC DNA]</scope>
    <source>
        <strain evidence="22">cv. Chaw 1501</strain>
        <tissue evidence="21">Young leaves</tissue>
    </source>
</reference>
<dbReference type="Gene3D" id="1.10.510.10">
    <property type="entry name" value="Transferase(Phosphotransferase) domain 1"/>
    <property type="match status" value="1"/>
</dbReference>
<dbReference type="InterPro" id="IPR001245">
    <property type="entry name" value="Ser-Thr/Tyr_kinase_cat_dom"/>
</dbReference>
<dbReference type="Pfam" id="PF08276">
    <property type="entry name" value="PAN_2"/>
    <property type="match status" value="1"/>
</dbReference>
<dbReference type="AlphaFoldDB" id="A0A3S3QIN5"/>
<evidence type="ECO:0000256" key="9">
    <source>
        <dbReference type="ARBA" id="ARBA00022777"/>
    </source>
</evidence>
<proteinExistence type="predicted"/>
<accession>A0A3S3QIN5</accession>
<keyword evidence="10" id="KW-0067">ATP-binding</keyword>
<dbReference type="CDD" id="cd01098">
    <property type="entry name" value="PAN_AP_plant"/>
    <property type="match status" value="1"/>
</dbReference>
<dbReference type="STRING" id="337451.A0A3S3QIN5"/>
<dbReference type="EMBL" id="QPKB01000005">
    <property type="protein sequence ID" value="RWR84998.1"/>
    <property type="molecule type" value="Genomic_DNA"/>
</dbReference>
<evidence type="ECO:0000256" key="14">
    <source>
        <dbReference type="ARBA" id="ARBA00023170"/>
    </source>
</evidence>
<keyword evidence="13" id="KW-1015">Disulfide bond</keyword>
<dbReference type="InterPro" id="IPR021820">
    <property type="entry name" value="S-locus_recpt_kinase_C"/>
</dbReference>
<evidence type="ECO:0000259" key="18">
    <source>
        <dbReference type="PROSITE" id="PS50011"/>
    </source>
</evidence>
<dbReference type="InterPro" id="IPR011009">
    <property type="entry name" value="Kinase-like_dom_sf"/>
</dbReference>
<dbReference type="GO" id="GO:0030246">
    <property type="term" value="F:carbohydrate binding"/>
    <property type="evidence" value="ECO:0007669"/>
    <property type="project" value="UniProtKB-KW"/>
</dbReference>
<dbReference type="FunFam" id="2.90.10.10:FF:000005">
    <property type="entry name" value="G-type lectin S-receptor-like serine/threonine-protein kinase"/>
    <property type="match status" value="1"/>
</dbReference>
<keyword evidence="6 17" id="KW-0812">Transmembrane</keyword>
<comment type="subcellular location">
    <subcellularLocation>
        <location evidence="2">Cell membrane</location>
    </subcellularLocation>
    <subcellularLocation>
        <location evidence="1">Membrane</location>
        <topology evidence="1">Single-pass membrane protein</topology>
    </subcellularLocation>
</comment>
<feature type="transmembrane region" description="Helical" evidence="17">
    <location>
        <begin position="684"/>
        <end position="706"/>
    </location>
</feature>
<feature type="compositionally biased region" description="Low complexity" evidence="16">
    <location>
        <begin position="936"/>
        <end position="950"/>
    </location>
</feature>
<evidence type="ECO:0000256" key="7">
    <source>
        <dbReference type="ARBA" id="ARBA00022729"/>
    </source>
</evidence>
<dbReference type="InterPro" id="IPR000858">
    <property type="entry name" value="S_locus_glycoprot_dom"/>
</dbReference>
<protein>
    <submittedName>
        <fullName evidence="21">Putative G-type lectin S-receptor-like serine/threonine-protein kinase</fullName>
    </submittedName>
</protein>
<dbReference type="GO" id="GO:0005524">
    <property type="term" value="F:ATP binding"/>
    <property type="evidence" value="ECO:0007669"/>
    <property type="project" value="UniProtKB-KW"/>
</dbReference>
<keyword evidence="11 17" id="KW-1133">Transmembrane helix</keyword>
<dbReference type="OrthoDB" id="1741851at2759"/>
<evidence type="ECO:0000256" key="5">
    <source>
        <dbReference type="ARBA" id="ARBA00022679"/>
    </source>
</evidence>
<evidence type="ECO:0000256" key="8">
    <source>
        <dbReference type="ARBA" id="ARBA00022741"/>
    </source>
</evidence>
<keyword evidence="22" id="KW-1185">Reference proteome</keyword>